<name>A0ABY7QDD7_9ACTN</name>
<keyword evidence="1" id="KW-0812">Transmembrane</keyword>
<accession>A0ABY7QDD7</accession>
<dbReference type="Proteomes" id="UP001212821">
    <property type="component" value="Chromosome"/>
</dbReference>
<evidence type="ECO:0000313" key="2">
    <source>
        <dbReference type="EMBL" id="WBP90710.1"/>
    </source>
</evidence>
<keyword evidence="1" id="KW-0472">Membrane</keyword>
<protein>
    <submittedName>
        <fullName evidence="2">Uncharacterized protein</fullName>
    </submittedName>
</protein>
<dbReference type="RefSeq" id="WP_270149662.1">
    <property type="nucleotide sequence ID" value="NZ_CP115450.1"/>
</dbReference>
<proteinExistence type="predicted"/>
<evidence type="ECO:0000256" key="1">
    <source>
        <dbReference type="SAM" id="Phobius"/>
    </source>
</evidence>
<keyword evidence="1" id="KW-1133">Transmembrane helix</keyword>
<feature type="transmembrane region" description="Helical" evidence="1">
    <location>
        <begin position="12"/>
        <end position="39"/>
    </location>
</feature>
<reference evidence="3" key="1">
    <citation type="submission" date="2022-12" db="EMBL/GenBank/DDBJ databases">
        <authorList>
            <person name="Mo P."/>
        </authorList>
    </citation>
    <scope>NUCLEOTIDE SEQUENCE [LARGE SCALE GENOMIC DNA]</scope>
    <source>
        <strain evidence="3">HUAS 3-15</strain>
    </source>
</reference>
<evidence type="ECO:0000313" key="3">
    <source>
        <dbReference type="Proteomes" id="UP001212821"/>
    </source>
</evidence>
<organism evidence="2 3">
    <name type="scientific">Kitasatospora cathayae</name>
    <dbReference type="NCBI Taxonomy" id="3004092"/>
    <lineage>
        <taxon>Bacteria</taxon>
        <taxon>Bacillati</taxon>
        <taxon>Actinomycetota</taxon>
        <taxon>Actinomycetes</taxon>
        <taxon>Kitasatosporales</taxon>
        <taxon>Streptomycetaceae</taxon>
        <taxon>Kitasatospora</taxon>
    </lineage>
</organism>
<keyword evidence="3" id="KW-1185">Reference proteome</keyword>
<sequence length="48" mass="5332">MKFLERILVRGLFRFLFTTAAGWVVLGVLVTTIVALVAVRAVRDERAG</sequence>
<dbReference type="EMBL" id="CP115450">
    <property type="protein sequence ID" value="WBP90710.1"/>
    <property type="molecule type" value="Genomic_DNA"/>
</dbReference>
<gene>
    <name evidence="2" type="ORF">O1G21_35815</name>
</gene>